<dbReference type="Gene3D" id="3.40.50.720">
    <property type="entry name" value="NAD(P)-binding Rossmann-like Domain"/>
    <property type="match status" value="1"/>
</dbReference>
<evidence type="ECO:0000256" key="3">
    <source>
        <dbReference type="ARBA" id="ARBA00023027"/>
    </source>
</evidence>
<organism evidence="6 7">
    <name type="scientific">Leucobacter allii</name>
    <dbReference type="NCBI Taxonomy" id="2932247"/>
    <lineage>
        <taxon>Bacteria</taxon>
        <taxon>Bacillati</taxon>
        <taxon>Actinomycetota</taxon>
        <taxon>Actinomycetes</taxon>
        <taxon>Micrococcales</taxon>
        <taxon>Microbacteriaceae</taxon>
        <taxon>Leucobacter</taxon>
    </lineage>
</organism>
<evidence type="ECO:0000259" key="5">
    <source>
        <dbReference type="Pfam" id="PF22725"/>
    </source>
</evidence>
<dbReference type="PANTHER" id="PTHR22604">
    <property type="entry name" value="OXIDOREDUCTASES"/>
    <property type="match status" value="1"/>
</dbReference>
<dbReference type="PANTHER" id="PTHR22604:SF105">
    <property type="entry name" value="TRANS-1,2-DIHYDROBENZENE-1,2-DIOL DEHYDROGENASE"/>
    <property type="match status" value="1"/>
</dbReference>
<keyword evidence="3" id="KW-0520">NAD</keyword>
<dbReference type="InterPro" id="IPR050984">
    <property type="entry name" value="Gfo/Idh/MocA_domain"/>
</dbReference>
<keyword evidence="2" id="KW-0560">Oxidoreductase</keyword>
<reference evidence="6 7" key="1">
    <citation type="submission" date="2022-04" db="EMBL/GenBank/DDBJ databases">
        <title>Leucobacter sp. isolated from rhizosphere of garlic.</title>
        <authorList>
            <person name="Won M."/>
            <person name="Lee C.-M."/>
            <person name="Woen H.-Y."/>
            <person name="Kwon S.-W."/>
        </authorList>
    </citation>
    <scope>NUCLEOTIDE SEQUENCE [LARGE SCALE GENOMIC DNA]</scope>
    <source>
        <strain evidence="6 7">H21R-40</strain>
    </source>
</reference>
<accession>A0ABY4FKZ9</accession>
<evidence type="ECO:0000313" key="7">
    <source>
        <dbReference type="Proteomes" id="UP000831786"/>
    </source>
</evidence>
<keyword evidence="7" id="KW-1185">Reference proteome</keyword>
<gene>
    <name evidence="6" type="ORF">MUN78_14950</name>
</gene>
<evidence type="ECO:0000256" key="2">
    <source>
        <dbReference type="ARBA" id="ARBA00023002"/>
    </source>
</evidence>
<name>A0ABY4FKZ9_9MICO</name>
<feature type="domain" description="GFO/IDH/MocA-like oxidoreductase" evidence="5">
    <location>
        <begin position="141"/>
        <end position="263"/>
    </location>
</feature>
<dbReference type="Pfam" id="PF22725">
    <property type="entry name" value="GFO_IDH_MocA_C3"/>
    <property type="match status" value="1"/>
</dbReference>
<dbReference type="InterPro" id="IPR055170">
    <property type="entry name" value="GFO_IDH_MocA-like_dom"/>
</dbReference>
<sequence length="358" mass="37904">MSASPHAEAAPLRIGMLGASRIAELAILEASAATGEILAAVAARDPERARAYAAEHGFARVHEDYGALLADDSLDLVYIGLPNGLHAEWTARALDAGRNVLVEKPFAANLAEFDRVAARLEAAEGWAWEAFHYADHPALARLIAIVRDGGIGRLRQIEVRMEMPAPPASDPRWSFDLAGGAMMDLGCYALNVLLLLGEELGADPTPAIPQLRSARAVPYAPDPRVDATVEAELSLAGIPVDLRTSMESDGWDFSLRLVGDTGEVLLPNFVKPQEDGRLIVRGGGAGAGAAEAAGGAAERVERVSGTSSYAFQLRRIRAAVRGGERATALLARSRRTMALIDEISLASGLPLRPGRLAD</sequence>
<dbReference type="InterPro" id="IPR036291">
    <property type="entry name" value="NAD(P)-bd_dom_sf"/>
</dbReference>
<dbReference type="SUPFAM" id="SSF55347">
    <property type="entry name" value="Glyceraldehyde-3-phosphate dehydrogenase-like, C-terminal domain"/>
    <property type="match status" value="1"/>
</dbReference>
<comment type="similarity">
    <text evidence="1">Belongs to the Gfo/Idh/MocA family.</text>
</comment>
<protein>
    <submittedName>
        <fullName evidence="6">Gfo/Idh/MocA family oxidoreductase</fullName>
    </submittedName>
</protein>
<dbReference type="Gene3D" id="3.30.360.10">
    <property type="entry name" value="Dihydrodipicolinate Reductase, domain 2"/>
    <property type="match status" value="1"/>
</dbReference>
<dbReference type="Proteomes" id="UP000831786">
    <property type="component" value="Chromosome"/>
</dbReference>
<dbReference type="EMBL" id="CP095045">
    <property type="protein sequence ID" value="UOQ56945.1"/>
    <property type="molecule type" value="Genomic_DNA"/>
</dbReference>
<dbReference type="RefSeq" id="WP_244727501.1">
    <property type="nucleotide sequence ID" value="NZ_CP095045.1"/>
</dbReference>
<feature type="domain" description="Gfo/Idh/MocA-like oxidoreductase N-terminal" evidence="4">
    <location>
        <begin position="12"/>
        <end position="124"/>
    </location>
</feature>
<dbReference type="SUPFAM" id="SSF51735">
    <property type="entry name" value="NAD(P)-binding Rossmann-fold domains"/>
    <property type="match status" value="1"/>
</dbReference>
<evidence type="ECO:0000256" key="1">
    <source>
        <dbReference type="ARBA" id="ARBA00010928"/>
    </source>
</evidence>
<proteinExistence type="inferred from homology"/>
<dbReference type="InterPro" id="IPR000683">
    <property type="entry name" value="Gfo/Idh/MocA-like_OxRdtase_N"/>
</dbReference>
<evidence type="ECO:0000259" key="4">
    <source>
        <dbReference type="Pfam" id="PF01408"/>
    </source>
</evidence>
<dbReference type="Pfam" id="PF01408">
    <property type="entry name" value="GFO_IDH_MocA"/>
    <property type="match status" value="1"/>
</dbReference>
<evidence type="ECO:0000313" key="6">
    <source>
        <dbReference type="EMBL" id="UOQ56945.1"/>
    </source>
</evidence>